<accession>A0A4Q7YX21</accession>
<feature type="signal peptide" evidence="2">
    <location>
        <begin position="1"/>
        <end position="47"/>
    </location>
</feature>
<evidence type="ECO:0000313" key="4">
    <source>
        <dbReference type="Proteomes" id="UP000292958"/>
    </source>
</evidence>
<protein>
    <submittedName>
        <fullName evidence="3">Uncharacterized protein (TIGR03118 family)</fullName>
    </submittedName>
</protein>
<dbReference type="InterPro" id="IPR017549">
    <property type="entry name" value="APMV_L690"/>
</dbReference>
<feature type="transmembrane region" description="Helical" evidence="1">
    <location>
        <begin position="460"/>
        <end position="482"/>
    </location>
</feature>
<gene>
    <name evidence="3" type="ORF">BDD14_3813</name>
</gene>
<keyword evidence="1" id="KW-1133">Transmembrane helix</keyword>
<keyword evidence="2" id="KW-0732">Signal</keyword>
<keyword evidence="1" id="KW-0812">Transmembrane</keyword>
<keyword evidence="1" id="KW-0472">Membrane</keyword>
<evidence type="ECO:0000256" key="2">
    <source>
        <dbReference type="SAM" id="SignalP"/>
    </source>
</evidence>
<dbReference type="AlphaFoldDB" id="A0A4Q7YX21"/>
<evidence type="ECO:0000256" key="1">
    <source>
        <dbReference type="SAM" id="Phobius"/>
    </source>
</evidence>
<organism evidence="3 4">
    <name type="scientific">Edaphobacter modestus</name>
    <dbReference type="NCBI Taxonomy" id="388466"/>
    <lineage>
        <taxon>Bacteria</taxon>
        <taxon>Pseudomonadati</taxon>
        <taxon>Acidobacteriota</taxon>
        <taxon>Terriglobia</taxon>
        <taxon>Terriglobales</taxon>
        <taxon>Acidobacteriaceae</taxon>
        <taxon>Edaphobacter</taxon>
    </lineage>
</organism>
<sequence>MTHRLIKLKLQGNTVQHYHLATGSRKHTAKRLFFAAVAALASLPAVAQISSYTQTNIVSDGSAQASKTDPNLVNPWGIAIGKAFWIDSPGSGFSLIDDAQGNQQFTVAVPPAISSSAHGMPTGVVFNTNTTVFPIPKSTASQFIFATLDGTIAAWNSTTPQAVTVVNNSSAKAVYTGIAIETNAKGTFLLAANQITGGGIDVFDSNFGPAKLQGSFADPSLPSGFSPFSVHVISENVYVAYTQIDPATGKRILGAGLGFLDIFDTNGNLLKRAISQGNLNAPWGVAIAPAGFGSFGGDLLVGNFGDGVINVFDPNNFALKGQLQDAKGNVITNSGLWEIIFGANNVGDPNTLFFSAGINATKGGLFGSITVAAPPAGNPDFALQSATAALTVQNGQAGTLSISLTGKNGFSGPVTLSCSGLPTGDSCTFSPSTINLSGTAATNVTVSIATATTSAAAHPFFPGTGITMALAGPIGMLALYGLSRRSTVLRGATLALTLALVSTAVIGCSSSASSNKDQGQTDPSAPVTTNIMINAAAGTTTHSIPVALTVD</sequence>
<evidence type="ECO:0000313" key="3">
    <source>
        <dbReference type="EMBL" id="RZU42258.1"/>
    </source>
</evidence>
<dbReference type="NCBIfam" id="TIGR03118">
    <property type="entry name" value="PEPCTERM_chp_1"/>
    <property type="match status" value="1"/>
</dbReference>
<dbReference type="SUPFAM" id="SSF75011">
    <property type="entry name" value="3-carboxy-cis,cis-mucoante lactonizing enzyme"/>
    <property type="match status" value="1"/>
</dbReference>
<feature type="chain" id="PRO_5020899171" evidence="2">
    <location>
        <begin position="48"/>
        <end position="551"/>
    </location>
</feature>
<keyword evidence="4" id="KW-1185">Reference proteome</keyword>
<dbReference type="RefSeq" id="WP_130420043.1">
    <property type="nucleotide sequence ID" value="NZ_SHKW01000001.1"/>
</dbReference>
<dbReference type="OrthoDB" id="581621at2"/>
<name>A0A4Q7YX21_9BACT</name>
<reference evidence="3 4" key="1">
    <citation type="submission" date="2019-02" db="EMBL/GenBank/DDBJ databases">
        <title>Genomic Encyclopedia of Archaeal and Bacterial Type Strains, Phase II (KMG-II): from individual species to whole genera.</title>
        <authorList>
            <person name="Goeker M."/>
        </authorList>
    </citation>
    <scope>NUCLEOTIDE SEQUENCE [LARGE SCALE GENOMIC DNA]</scope>
    <source>
        <strain evidence="3 4">DSM 18101</strain>
    </source>
</reference>
<dbReference type="Proteomes" id="UP000292958">
    <property type="component" value="Unassembled WGS sequence"/>
</dbReference>
<comment type="caution">
    <text evidence="3">The sequence shown here is derived from an EMBL/GenBank/DDBJ whole genome shotgun (WGS) entry which is preliminary data.</text>
</comment>
<proteinExistence type="predicted"/>
<dbReference type="EMBL" id="SHKW01000001">
    <property type="protein sequence ID" value="RZU42258.1"/>
    <property type="molecule type" value="Genomic_DNA"/>
</dbReference>